<name>A0ABW3DF82_9BACL</name>
<accession>A0ABW3DF82</accession>
<protein>
    <submittedName>
        <fullName evidence="1">Uncharacterized protein</fullName>
    </submittedName>
</protein>
<dbReference type="EMBL" id="JBHTIU010000092">
    <property type="protein sequence ID" value="MFD0871885.1"/>
    <property type="molecule type" value="Genomic_DNA"/>
</dbReference>
<dbReference type="RefSeq" id="WP_379291092.1">
    <property type="nucleotide sequence ID" value="NZ_JBHTIU010000092.1"/>
</dbReference>
<comment type="caution">
    <text evidence="1">The sequence shown here is derived from an EMBL/GenBank/DDBJ whole genome shotgun (WGS) entry which is preliminary data.</text>
</comment>
<reference evidence="2" key="1">
    <citation type="journal article" date="2019" name="Int. J. Syst. Evol. Microbiol.">
        <title>The Global Catalogue of Microorganisms (GCM) 10K type strain sequencing project: providing services to taxonomists for standard genome sequencing and annotation.</title>
        <authorList>
            <consortium name="The Broad Institute Genomics Platform"/>
            <consortium name="The Broad Institute Genome Sequencing Center for Infectious Disease"/>
            <person name="Wu L."/>
            <person name="Ma J."/>
        </authorList>
    </citation>
    <scope>NUCLEOTIDE SEQUENCE [LARGE SCALE GENOMIC DNA]</scope>
    <source>
        <strain evidence="2">CCUG 57263</strain>
    </source>
</reference>
<evidence type="ECO:0000313" key="2">
    <source>
        <dbReference type="Proteomes" id="UP001597120"/>
    </source>
</evidence>
<organism evidence="1 2">
    <name type="scientific">Paenibacillus residui</name>
    <dbReference type="NCBI Taxonomy" id="629724"/>
    <lineage>
        <taxon>Bacteria</taxon>
        <taxon>Bacillati</taxon>
        <taxon>Bacillota</taxon>
        <taxon>Bacilli</taxon>
        <taxon>Bacillales</taxon>
        <taxon>Paenibacillaceae</taxon>
        <taxon>Paenibacillus</taxon>
    </lineage>
</organism>
<dbReference type="Proteomes" id="UP001597120">
    <property type="component" value="Unassembled WGS sequence"/>
</dbReference>
<keyword evidence="2" id="KW-1185">Reference proteome</keyword>
<gene>
    <name evidence="1" type="ORF">ACFQ03_22410</name>
</gene>
<evidence type="ECO:0000313" key="1">
    <source>
        <dbReference type="EMBL" id="MFD0871885.1"/>
    </source>
</evidence>
<proteinExistence type="predicted"/>
<sequence>MADEAASGREREAFADAKIAGSSFGDTQGRPAAGYEILRFFCTYSINKKDWQTYPRSEADTRARIFPFYWKNVSIKSNNAGHITSRIETVIRFIL</sequence>